<proteinExistence type="predicted"/>
<feature type="domain" description="Flagellar protein FlgJ N-terminal" evidence="1">
    <location>
        <begin position="47"/>
        <end position="92"/>
    </location>
</feature>
<dbReference type="Proteomes" id="UP000237889">
    <property type="component" value="Chromosome"/>
</dbReference>
<dbReference type="AlphaFoldDB" id="A0A2S0NBE1"/>
<accession>A0A2S0NBE1</accession>
<organism evidence="2 3">
    <name type="scientific">Phreatobacter cathodiphilus</name>
    <dbReference type="NCBI Taxonomy" id="1868589"/>
    <lineage>
        <taxon>Bacteria</taxon>
        <taxon>Pseudomonadati</taxon>
        <taxon>Pseudomonadota</taxon>
        <taxon>Alphaproteobacteria</taxon>
        <taxon>Hyphomicrobiales</taxon>
        <taxon>Phreatobacteraceae</taxon>
        <taxon>Phreatobacter</taxon>
    </lineage>
</organism>
<dbReference type="Pfam" id="PF10135">
    <property type="entry name" value="Rod-binding"/>
    <property type="match status" value="1"/>
</dbReference>
<reference evidence="2 3" key="1">
    <citation type="submission" date="2018-03" db="EMBL/GenBank/DDBJ databases">
        <title>Genome sequencing of Phreatobacter sp.</title>
        <authorList>
            <person name="Kim S.-J."/>
            <person name="Heo J."/>
            <person name="Kwon S.-W."/>
        </authorList>
    </citation>
    <scope>NUCLEOTIDE SEQUENCE [LARGE SCALE GENOMIC DNA]</scope>
    <source>
        <strain evidence="2 3">S-12</strain>
    </source>
</reference>
<dbReference type="OrthoDB" id="7862954at2"/>
<evidence type="ECO:0000313" key="3">
    <source>
        <dbReference type="Proteomes" id="UP000237889"/>
    </source>
</evidence>
<dbReference type="InterPro" id="IPR019301">
    <property type="entry name" value="Flagellar_prot_FlgJ_N"/>
</dbReference>
<gene>
    <name evidence="2" type="ORF">C6569_10580</name>
</gene>
<keyword evidence="3" id="KW-1185">Reference proteome</keyword>
<dbReference type="KEGG" id="phr:C6569_10580"/>
<evidence type="ECO:0000313" key="2">
    <source>
        <dbReference type="EMBL" id="AVO45472.1"/>
    </source>
</evidence>
<name>A0A2S0NBE1_9HYPH</name>
<protein>
    <submittedName>
        <fullName evidence="2">Chemotaxis protein chel</fullName>
    </submittedName>
</protein>
<dbReference type="EMBL" id="CP027668">
    <property type="protein sequence ID" value="AVO45472.1"/>
    <property type="molecule type" value="Genomic_DNA"/>
</dbReference>
<evidence type="ECO:0000259" key="1">
    <source>
        <dbReference type="Pfam" id="PF10135"/>
    </source>
</evidence>
<sequence>MRSQTPERPAINAATPAAARVAGSREQRAWSQAQNFEQVFLNTMFSQMFTGIGTESPLGGKQSEAWRGMLVDEYAKSVTGQGGIGLANHVYRELIGAQEAAPRRLPARN</sequence>
<dbReference type="RefSeq" id="WP_106748813.1">
    <property type="nucleotide sequence ID" value="NZ_CP027668.1"/>
</dbReference>